<comment type="caution">
    <text evidence="1">The sequence shown here is derived from an EMBL/GenBank/DDBJ whole genome shotgun (WGS) entry which is preliminary data.</text>
</comment>
<dbReference type="AlphaFoldDB" id="A0A8J2W7M5"/>
<sequence length="78" mass="8750">MPLNTPTLNNMQSYSRIVSRSTFAMFTTYNFQFNARHRPVLPVPTPATPNLPATSLIKPCVYDPSASLMFIVLVMRSS</sequence>
<name>A0A8J2W7M5_9NEOP</name>
<dbReference type="Proteomes" id="UP000789524">
    <property type="component" value="Unassembled WGS sequence"/>
</dbReference>
<reference evidence="1" key="1">
    <citation type="submission" date="2021-09" db="EMBL/GenBank/DDBJ databases">
        <authorList>
            <person name="Martin H S."/>
        </authorList>
    </citation>
    <scope>NUCLEOTIDE SEQUENCE</scope>
</reference>
<proteinExistence type="predicted"/>
<keyword evidence="2" id="KW-1185">Reference proteome</keyword>
<protein>
    <submittedName>
        <fullName evidence="1">(African queen) hypothetical protein</fullName>
    </submittedName>
</protein>
<gene>
    <name evidence="1" type="ORF">DCHRY22_LOCUS15518</name>
</gene>
<dbReference type="EMBL" id="CAKASE010000083">
    <property type="protein sequence ID" value="CAG9585025.1"/>
    <property type="molecule type" value="Genomic_DNA"/>
</dbReference>
<evidence type="ECO:0000313" key="1">
    <source>
        <dbReference type="EMBL" id="CAG9585025.1"/>
    </source>
</evidence>
<evidence type="ECO:0000313" key="2">
    <source>
        <dbReference type="Proteomes" id="UP000789524"/>
    </source>
</evidence>
<accession>A0A8J2W7M5</accession>
<organism evidence="1 2">
    <name type="scientific">Danaus chrysippus</name>
    <name type="common">African queen</name>
    <dbReference type="NCBI Taxonomy" id="151541"/>
    <lineage>
        <taxon>Eukaryota</taxon>
        <taxon>Metazoa</taxon>
        <taxon>Ecdysozoa</taxon>
        <taxon>Arthropoda</taxon>
        <taxon>Hexapoda</taxon>
        <taxon>Insecta</taxon>
        <taxon>Pterygota</taxon>
        <taxon>Neoptera</taxon>
        <taxon>Endopterygota</taxon>
        <taxon>Lepidoptera</taxon>
        <taxon>Glossata</taxon>
        <taxon>Ditrysia</taxon>
        <taxon>Papilionoidea</taxon>
        <taxon>Nymphalidae</taxon>
        <taxon>Danainae</taxon>
        <taxon>Danaini</taxon>
        <taxon>Danaina</taxon>
        <taxon>Danaus</taxon>
        <taxon>Anosia</taxon>
    </lineage>
</organism>